<accession>Q5QHQ5</accession>
<dbReference type="AlphaFoldDB" id="Q5QHQ5"/>
<evidence type="ECO:0000256" key="1">
    <source>
        <dbReference type="SAM" id="MobiDB-lite"/>
    </source>
</evidence>
<reference evidence="2" key="1">
    <citation type="submission" date="2003-11" db="EMBL/GenBank/DDBJ databases">
        <title>A family of nucleotide sugar transporter sequences in Leishmania major.</title>
        <authorList>
            <person name="Capul A.A."/>
            <person name="Beverley S.M."/>
        </authorList>
    </citation>
    <scope>NUCLEOTIDE SEQUENCE</scope>
    <source>
        <strain evidence="2">Freidlin V1</strain>
    </source>
</reference>
<sequence>MAAERSRCRHRRGRPSLPSRLGPPQKYCCSRRCCSV</sequence>
<feature type="region of interest" description="Disordered" evidence="1">
    <location>
        <begin position="1"/>
        <end position="24"/>
    </location>
</feature>
<organism evidence="2">
    <name type="scientific">Leishmania major</name>
    <dbReference type="NCBI Taxonomy" id="5664"/>
    <lineage>
        <taxon>Eukaryota</taxon>
        <taxon>Discoba</taxon>
        <taxon>Euglenozoa</taxon>
        <taxon>Kinetoplastea</taxon>
        <taxon>Metakinetoplastina</taxon>
        <taxon>Trypanosomatida</taxon>
        <taxon>Trypanosomatidae</taxon>
        <taxon>Leishmaniinae</taxon>
        <taxon>Leishmania</taxon>
    </lineage>
</organism>
<evidence type="ECO:0000313" key="2">
    <source>
        <dbReference type="EMBL" id="AAS75125.1"/>
    </source>
</evidence>
<gene>
    <name evidence="2" type="primary">Hut1L</name>
</gene>
<name>Q5QHQ5_LEIMA</name>
<protein>
    <submittedName>
        <fullName evidence="2">UORF</fullName>
    </submittedName>
</protein>
<dbReference type="EMBL" id="AY491010">
    <property type="protein sequence ID" value="AAS75125.1"/>
    <property type="molecule type" value="Genomic_DNA"/>
</dbReference>
<proteinExistence type="predicted"/>